<protein>
    <submittedName>
        <fullName evidence="1">Uncharacterized protein</fullName>
    </submittedName>
</protein>
<accession>A0ACD5X0I3</accession>
<evidence type="ECO:0000313" key="1">
    <source>
        <dbReference type="EnsemblPlants" id="AVESA.00010b.r2.4DG0732030.1.CDS"/>
    </source>
</evidence>
<evidence type="ECO:0000313" key="2">
    <source>
        <dbReference type="Proteomes" id="UP001732700"/>
    </source>
</evidence>
<sequence length="134" mass="15505">MVECEGLRRLAGLLLKCCDLDIPNRPKGLEDPERLARETVFSVNEIEALYELFKKISSAVVDDGVINKEEFQLALFKTNRKDSMFADRVCIHGFYLMEISVVKRKGSSILYYSWYLFALLNCFILCAIRYLIHV</sequence>
<organism evidence="1 2">
    <name type="scientific">Avena sativa</name>
    <name type="common">Oat</name>
    <dbReference type="NCBI Taxonomy" id="4498"/>
    <lineage>
        <taxon>Eukaryota</taxon>
        <taxon>Viridiplantae</taxon>
        <taxon>Streptophyta</taxon>
        <taxon>Embryophyta</taxon>
        <taxon>Tracheophyta</taxon>
        <taxon>Spermatophyta</taxon>
        <taxon>Magnoliopsida</taxon>
        <taxon>Liliopsida</taxon>
        <taxon>Poales</taxon>
        <taxon>Poaceae</taxon>
        <taxon>BOP clade</taxon>
        <taxon>Pooideae</taxon>
        <taxon>Poodae</taxon>
        <taxon>Poeae</taxon>
        <taxon>Poeae Chloroplast Group 1 (Aveneae type)</taxon>
        <taxon>Aveninae</taxon>
        <taxon>Avena</taxon>
    </lineage>
</organism>
<keyword evidence="2" id="KW-1185">Reference proteome</keyword>
<name>A0ACD5X0I3_AVESA</name>
<proteinExistence type="predicted"/>
<dbReference type="Proteomes" id="UP001732700">
    <property type="component" value="Chromosome 4D"/>
</dbReference>
<reference evidence="1" key="2">
    <citation type="submission" date="2025-09" db="UniProtKB">
        <authorList>
            <consortium name="EnsemblPlants"/>
        </authorList>
    </citation>
    <scope>IDENTIFICATION</scope>
</reference>
<reference evidence="1" key="1">
    <citation type="submission" date="2021-05" db="EMBL/GenBank/DDBJ databases">
        <authorList>
            <person name="Scholz U."/>
            <person name="Mascher M."/>
            <person name="Fiebig A."/>
        </authorList>
    </citation>
    <scope>NUCLEOTIDE SEQUENCE [LARGE SCALE GENOMIC DNA]</scope>
</reference>
<dbReference type="EnsemblPlants" id="AVESA.00010b.r2.4DG0732030.1">
    <property type="protein sequence ID" value="AVESA.00010b.r2.4DG0732030.1.CDS"/>
    <property type="gene ID" value="AVESA.00010b.r2.4DG0732030"/>
</dbReference>